<dbReference type="EnsemblBacteria" id="BAC90984">
    <property type="protein sequence ID" value="BAC90984"/>
    <property type="gene ID" value="BAC90984"/>
</dbReference>
<dbReference type="InParanoid" id="Q7NCD6"/>
<protein>
    <submittedName>
        <fullName evidence="2">Gll3043 protein</fullName>
    </submittedName>
</protein>
<reference evidence="2 3" key="1">
    <citation type="journal article" date="2003" name="DNA Res.">
        <title>Complete genome structure of Gloeobacter violaceus PCC 7421, a cyanobacterium that lacks thylakoids.</title>
        <authorList>
            <person name="Nakamura Y."/>
            <person name="Kaneko T."/>
            <person name="Sato S."/>
            <person name="Mimuro M."/>
            <person name="Miyashita H."/>
            <person name="Tsuchiya T."/>
            <person name="Sasamoto S."/>
            <person name="Watanabe A."/>
            <person name="Kawashima K."/>
            <person name="Kishida Y."/>
            <person name="Kiyokawa C."/>
            <person name="Kohara M."/>
            <person name="Matsumoto M."/>
            <person name="Matsuno A."/>
            <person name="Nakazaki N."/>
            <person name="Shimpo S."/>
            <person name="Takeuchi C."/>
            <person name="Yamada M."/>
            <person name="Tabata S."/>
        </authorList>
    </citation>
    <scope>NUCLEOTIDE SEQUENCE [LARGE SCALE GENOMIC DNA]</scope>
    <source>
        <strain evidence="3">ATCC 29082 / PCC 7421</strain>
    </source>
</reference>
<proteinExistence type="predicted"/>
<dbReference type="KEGG" id="gvi:gll3043"/>
<dbReference type="EMBL" id="BA000045">
    <property type="protein sequence ID" value="BAC90984.1"/>
    <property type="molecule type" value="Genomic_DNA"/>
</dbReference>
<sequence length="224" mass="25552">MLSLLSFQVLTRTFMRSIKAKPFALPVLLVEIFSIVVSILLALGIDELRENAKNRQLVDKALKNIRKEVLNNRKNLQKDFVAHEALLSGLNKLVDLNATKVDSDKLLSPKVVTLKELVDTLNDKKVRGLPYTEFDSIAWRTAQASQAVAHMDYETRLLVANVYETQEKALDFRNRCGSNLVNQYALGQKNLYYSIFAAIPYCNNFVSNERQLLKYSNNLLEEIK</sequence>
<keyword evidence="1" id="KW-1133">Transmembrane helix</keyword>
<gene>
    <name evidence="2" type="ordered locus">gll3043</name>
</gene>
<keyword evidence="1" id="KW-0472">Membrane</keyword>
<evidence type="ECO:0000313" key="3">
    <source>
        <dbReference type="Proteomes" id="UP000000557"/>
    </source>
</evidence>
<keyword evidence="1" id="KW-0812">Transmembrane</keyword>
<reference evidence="2 3" key="2">
    <citation type="journal article" date="2003" name="DNA Res.">
        <title>Complete genome structure of Gloeobacter violaceus PCC 7421, a cyanobacterium that lacks thylakoids (supplement).</title>
        <authorList>
            <person name="Nakamura Y."/>
            <person name="Kaneko T."/>
            <person name="Sato S."/>
            <person name="Mimuro M."/>
            <person name="Miyashita H."/>
            <person name="Tsuchiya T."/>
            <person name="Sasamoto S."/>
            <person name="Watanabe A."/>
            <person name="Kawashima K."/>
            <person name="Kishida Y."/>
            <person name="Kiyokawa C."/>
            <person name="Kohara M."/>
            <person name="Matsumoto M."/>
            <person name="Matsuno A."/>
            <person name="Nakazaki N."/>
            <person name="Shimpo S."/>
            <person name="Takeuchi C."/>
            <person name="Yamada M."/>
            <person name="Tabata S."/>
        </authorList>
    </citation>
    <scope>NUCLEOTIDE SEQUENCE [LARGE SCALE GENOMIC DNA]</scope>
    <source>
        <strain evidence="3">ATCC 29082 / PCC 7421</strain>
    </source>
</reference>
<keyword evidence="3" id="KW-1185">Reference proteome</keyword>
<dbReference type="AlphaFoldDB" id="Q7NCD6"/>
<feature type="transmembrane region" description="Helical" evidence="1">
    <location>
        <begin position="25"/>
        <end position="45"/>
    </location>
</feature>
<name>Q7NCD6_GLOVI</name>
<accession>Q7NCD6</accession>
<dbReference type="Proteomes" id="UP000000557">
    <property type="component" value="Chromosome"/>
</dbReference>
<evidence type="ECO:0000313" key="2">
    <source>
        <dbReference type="EMBL" id="BAC90984.1"/>
    </source>
</evidence>
<organism evidence="2 3">
    <name type="scientific">Gloeobacter violaceus (strain ATCC 29082 / PCC 7421)</name>
    <dbReference type="NCBI Taxonomy" id="251221"/>
    <lineage>
        <taxon>Bacteria</taxon>
        <taxon>Bacillati</taxon>
        <taxon>Cyanobacteriota</taxon>
        <taxon>Cyanophyceae</taxon>
        <taxon>Gloeobacterales</taxon>
        <taxon>Gloeobacteraceae</taxon>
        <taxon>Gloeobacter</taxon>
    </lineage>
</organism>
<dbReference type="STRING" id="251221.gene:10760548"/>
<evidence type="ECO:0000256" key="1">
    <source>
        <dbReference type="SAM" id="Phobius"/>
    </source>
</evidence>
<dbReference type="HOGENOM" id="CLU_1233599_0_0_3"/>